<feature type="domain" description="Methyltransferase" evidence="2">
    <location>
        <begin position="80"/>
        <end position="185"/>
    </location>
</feature>
<dbReference type="InParanoid" id="A0A1Z5J9A6"/>
<organism evidence="3 4">
    <name type="scientific">Fistulifera solaris</name>
    <name type="common">Oleaginous diatom</name>
    <dbReference type="NCBI Taxonomy" id="1519565"/>
    <lineage>
        <taxon>Eukaryota</taxon>
        <taxon>Sar</taxon>
        <taxon>Stramenopiles</taxon>
        <taxon>Ochrophyta</taxon>
        <taxon>Bacillariophyta</taxon>
        <taxon>Bacillariophyceae</taxon>
        <taxon>Bacillariophycidae</taxon>
        <taxon>Naviculales</taxon>
        <taxon>Naviculaceae</taxon>
        <taxon>Fistulifera</taxon>
    </lineage>
</organism>
<dbReference type="SUPFAM" id="SSF53335">
    <property type="entry name" value="S-adenosyl-L-methionine-dependent methyltransferases"/>
    <property type="match status" value="1"/>
</dbReference>
<comment type="caution">
    <text evidence="3">The sequence shown here is derived from an EMBL/GenBank/DDBJ whole genome shotgun (WGS) entry which is preliminary data.</text>
</comment>
<dbReference type="OrthoDB" id="66144at2759"/>
<evidence type="ECO:0000313" key="4">
    <source>
        <dbReference type="Proteomes" id="UP000198406"/>
    </source>
</evidence>
<keyword evidence="1" id="KW-0732">Signal</keyword>
<sequence length="318" mass="35184">MSRPAFLFVFGLFTASNQAFILTTQKKCVTSLRATVGKGESIYSLPALYDLAFGYRDFEEEVDFLLNTHERLVGRPALSVLELAAGPARHALTALSDSSIQTATAVDSSQEMADYAIEIAAELLDEQQLKSFQYCVDDMRSFRYKNGKDSVDTVWILLGSLQHLTSNDDVISCLQAVQEALAEDGTIVLELPHPRETFSMVECTKNSWKVPLEDDSGKESGELKIIWGDDGDAFDPIRQVRQFTVAMELVGVAQSEGIQNIRQVVPLRLFTAQEIAALARCAGLELVEMHGALEEGVQVDDEMLAFRLVCVLQHLKKS</sequence>
<evidence type="ECO:0000256" key="1">
    <source>
        <dbReference type="SAM" id="SignalP"/>
    </source>
</evidence>
<evidence type="ECO:0000259" key="2">
    <source>
        <dbReference type="Pfam" id="PF13649"/>
    </source>
</evidence>
<dbReference type="EMBL" id="BDSP01000021">
    <property type="protein sequence ID" value="GAX10565.1"/>
    <property type="molecule type" value="Genomic_DNA"/>
</dbReference>
<feature type="chain" id="PRO_5012351332" description="Methyltransferase domain-containing protein" evidence="1">
    <location>
        <begin position="20"/>
        <end position="318"/>
    </location>
</feature>
<dbReference type="Proteomes" id="UP000198406">
    <property type="component" value="Unassembled WGS sequence"/>
</dbReference>
<keyword evidence="4" id="KW-1185">Reference proteome</keyword>
<dbReference type="AlphaFoldDB" id="A0A1Z5J9A6"/>
<protein>
    <recommendedName>
        <fullName evidence="2">Methyltransferase domain-containing protein</fullName>
    </recommendedName>
</protein>
<gene>
    <name evidence="3" type="ORF">FisN_2Lh583</name>
</gene>
<dbReference type="InterPro" id="IPR041698">
    <property type="entry name" value="Methyltransf_25"/>
</dbReference>
<dbReference type="Gene3D" id="2.20.25.110">
    <property type="entry name" value="S-adenosyl-L-methionine-dependent methyltransferases"/>
    <property type="match status" value="1"/>
</dbReference>
<proteinExistence type="predicted"/>
<feature type="signal peptide" evidence="1">
    <location>
        <begin position="1"/>
        <end position="19"/>
    </location>
</feature>
<evidence type="ECO:0000313" key="3">
    <source>
        <dbReference type="EMBL" id="GAX10565.1"/>
    </source>
</evidence>
<accession>A0A1Z5J9A6</accession>
<dbReference type="Gene3D" id="3.40.50.150">
    <property type="entry name" value="Vaccinia Virus protein VP39"/>
    <property type="match status" value="1"/>
</dbReference>
<name>A0A1Z5J9A6_FISSO</name>
<dbReference type="InterPro" id="IPR029063">
    <property type="entry name" value="SAM-dependent_MTases_sf"/>
</dbReference>
<reference evidence="3 4" key="1">
    <citation type="journal article" date="2015" name="Plant Cell">
        <title>Oil accumulation by the oleaginous diatom Fistulifera solaris as revealed by the genome and transcriptome.</title>
        <authorList>
            <person name="Tanaka T."/>
            <person name="Maeda Y."/>
            <person name="Veluchamy A."/>
            <person name="Tanaka M."/>
            <person name="Abida H."/>
            <person name="Marechal E."/>
            <person name="Bowler C."/>
            <person name="Muto M."/>
            <person name="Sunaga Y."/>
            <person name="Tanaka M."/>
            <person name="Yoshino T."/>
            <person name="Taniguchi T."/>
            <person name="Fukuda Y."/>
            <person name="Nemoto M."/>
            <person name="Matsumoto M."/>
            <person name="Wong P.S."/>
            <person name="Aburatani S."/>
            <person name="Fujibuchi W."/>
        </authorList>
    </citation>
    <scope>NUCLEOTIDE SEQUENCE [LARGE SCALE GENOMIC DNA]</scope>
    <source>
        <strain evidence="3 4">JPCC DA0580</strain>
    </source>
</reference>
<dbReference type="Pfam" id="PF13649">
    <property type="entry name" value="Methyltransf_25"/>
    <property type="match status" value="1"/>
</dbReference>